<dbReference type="PANTHER" id="PTHR35218">
    <property type="entry name" value="RNASE H DOMAIN-CONTAINING PROTEIN"/>
    <property type="match status" value="1"/>
</dbReference>
<dbReference type="InterPro" id="IPR036691">
    <property type="entry name" value="Endo/exonu/phosph_ase_sf"/>
</dbReference>
<comment type="caution">
    <text evidence="1">The sequence shown here is derived from an EMBL/GenBank/DDBJ whole genome shotgun (WGS) entry which is preliminary data.</text>
</comment>
<name>A0A5B6WI68_9ROSI</name>
<organism evidence="1 2">
    <name type="scientific">Gossypium australe</name>
    <dbReference type="NCBI Taxonomy" id="47621"/>
    <lineage>
        <taxon>Eukaryota</taxon>
        <taxon>Viridiplantae</taxon>
        <taxon>Streptophyta</taxon>
        <taxon>Embryophyta</taxon>
        <taxon>Tracheophyta</taxon>
        <taxon>Spermatophyta</taxon>
        <taxon>Magnoliopsida</taxon>
        <taxon>eudicotyledons</taxon>
        <taxon>Gunneridae</taxon>
        <taxon>Pentapetalae</taxon>
        <taxon>rosids</taxon>
        <taxon>malvids</taxon>
        <taxon>Malvales</taxon>
        <taxon>Malvaceae</taxon>
        <taxon>Malvoideae</taxon>
        <taxon>Gossypium</taxon>
    </lineage>
</organism>
<dbReference type="OrthoDB" id="999895at2759"/>
<dbReference type="EMBL" id="SMMG02000003">
    <property type="protein sequence ID" value="KAA3481591.1"/>
    <property type="molecule type" value="Genomic_DNA"/>
</dbReference>
<dbReference type="Gene3D" id="3.60.10.10">
    <property type="entry name" value="Endonuclease/exonuclease/phosphatase"/>
    <property type="match status" value="1"/>
</dbReference>
<proteinExistence type="predicted"/>
<dbReference type="Proteomes" id="UP000325315">
    <property type="component" value="Unassembled WGS sequence"/>
</dbReference>
<dbReference type="AlphaFoldDB" id="A0A5B6WI68"/>
<reference evidence="2" key="1">
    <citation type="journal article" date="2019" name="Plant Biotechnol. J.">
        <title>Genome sequencing of the Australian wild diploid species Gossypium australe highlights disease resistance and delayed gland morphogenesis.</title>
        <authorList>
            <person name="Cai Y."/>
            <person name="Cai X."/>
            <person name="Wang Q."/>
            <person name="Wang P."/>
            <person name="Zhang Y."/>
            <person name="Cai C."/>
            <person name="Xu Y."/>
            <person name="Wang K."/>
            <person name="Zhou Z."/>
            <person name="Wang C."/>
            <person name="Geng S."/>
            <person name="Li B."/>
            <person name="Dong Q."/>
            <person name="Hou Y."/>
            <person name="Wang H."/>
            <person name="Ai P."/>
            <person name="Liu Z."/>
            <person name="Yi F."/>
            <person name="Sun M."/>
            <person name="An G."/>
            <person name="Cheng J."/>
            <person name="Zhang Y."/>
            <person name="Shi Q."/>
            <person name="Xie Y."/>
            <person name="Shi X."/>
            <person name="Chang Y."/>
            <person name="Huang F."/>
            <person name="Chen Y."/>
            <person name="Hong S."/>
            <person name="Mi L."/>
            <person name="Sun Q."/>
            <person name="Zhang L."/>
            <person name="Zhou B."/>
            <person name="Peng R."/>
            <person name="Zhang X."/>
            <person name="Liu F."/>
        </authorList>
    </citation>
    <scope>NUCLEOTIDE SEQUENCE [LARGE SCALE GENOMIC DNA]</scope>
    <source>
        <strain evidence="2">cv. PA1801</strain>
    </source>
</reference>
<accession>A0A5B6WI68</accession>
<sequence length="131" mass="15469">METKLELKRMERVRRSCGFINGIDVEAEGSRGGLCLAWKVGIEVTLRSYSTWHIDVLIKEDGIQGEWRFTGFYGSPYVRDQSHVWNLLRRLSQDREYPWLVAGDFNEIMYSFEKKGGLPRDQRRMDTFRDN</sequence>
<evidence type="ECO:0000313" key="1">
    <source>
        <dbReference type="EMBL" id="KAA3481591.1"/>
    </source>
</evidence>
<evidence type="ECO:0000313" key="2">
    <source>
        <dbReference type="Proteomes" id="UP000325315"/>
    </source>
</evidence>
<keyword evidence="2" id="KW-1185">Reference proteome</keyword>
<dbReference type="SUPFAM" id="SSF56219">
    <property type="entry name" value="DNase I-like"/>
    <property type="match status" value="1"/>
</dbReference>
<protein>
    <submittedName>
        <fullName evidence="1">Exo_endo_phos domain-containing protein</fullName>
    </submittedName>
</protein>
<dbReference type="PANTHER" id="PTHR35218:SF9">
    <property type="entry name" value="ENDONUCLEASE_EXONUCLEASE_PHOSPHATASE DOMAIN-CONTAINING PROTEIN"/>
    <property type="match status" value="1"/>
</dbReference>
<gene>
    <name evidence="1" type="ORF">EPI10_021948</name>
</gene>